<organism evidence="2 3">
    <name type="scientific">Tranquillimonas alkanivorans</name>
    <dbReference type="NCBI Taxonomy" id="441119"/>
    <lineage>
        <taxon>Bacteria</taxon>
        <taxon>Pseudomonadati</taxon>
        <taxon>Pseudomonadota</taxon>
        <taxon>Alphaproteobacteria</taxon>
        <taxon>Rhodobacterales</taxon>
        <taxon>Roseobacteraceae</taxon>
        <taxon>Tranquillimonas</taxon>
    </lineage>
</organism>
<sequence>MRLTVRHTTTYRYAPPRRAVVQSHRLTPSVFEGQQTIWWNISVPGAWTGATFRDGAGDRIETVSMLGPVEEVLVEVTGEVETQDLAGVLRGHRETVPPTAYLRTTRATHPDTGLRELSADALAGADGDPLDRAHRLSRAVAEAIAYVPGETHAHTSAAEALSLGKGVCQDHAHALIGAAIAADMPARYVTGYLFVGDEPMGEASHAWAEIHVPELGWVGFDPANRCCPDARYIRLGSGHDAQLAAPIRGLAQGVGEERLDVSVDVAEAAQSQQQ</sequence>
<proteinExistence type="predicted"/>
<protein>
    <submittedName>
        <fullName evidence="2">Transglutaminase-like enzyme, putative cysteine protease</fullName>
    </submittedName>
</protein>
<evidence type="ECO:0000313" key="3">
    <source>
        <dbReference type="Proteomes" id="UP000199356"/>
    </source>
</evidence>
<dbReference type="SMART" id="SM00460">
    <property type="entry name" value="TGc"/>
    <property type="match status" value="1"/>
</dbReference>
<dbReference type="Proteomes" id="UP000199356">
    <property type="component" value="Unassembled WGS sequence"/>
</dbReference>
<dbReference type="EMBL" id="FOXA01000007">
    <property type="protein sequence ID" value="SFP50737.1"/>
    <property type="molecule type" value="Genomic_DNA"/>
</dbReference>
<dbReference type="PANTHER" id="PTHR33490">
    <property type="entry name" value="BLR5614 PROTEIN-RELATED"/>
    <property type="match status" value="1"/>
</dbReference>
<keyword evidence="3" id="KW-1185">Reference proteome</keyword>
<dbReference type="Pfam" id="PF01841">
    <property type="entry name" value="Transglut_core"/>
    <property type="match status" value="1"/>
</dbReference>
<gene>
    <name evidence="2" type="ORF">SAMN04488047_107155</name>
</gene>
<reference evidence="2 3" key="1">
    <citation type="submission" date="2016-10" db="EMBL/GenBank/DDBJ databases">
        <authorList>
            <person name="de Groot N.N."/>
        </authorList>
    </citation>
    <scope>NUCLEOTIDE SEQUENCE [LARGE SCALE GENOMIC DNA]</scope>
    <source>
        <strain evidence="2 3">DSM 19547</strain>
    </source>
</reference>
<dbReference type="GO" id="GO:0006508">
    <property type="term" value="P:proteolysis"/>
    <property type="evidence" value="ECO:0007669"/>
    <property type="project" value="UniProtKB-KW"/>
</dbReference>
<dbReference type="InterPro" id="IPR002931">
    <property type="entry name" value="Transglutaminase-like"/>
</dbReference>
<dbReference type="SUPFAM" id="SSF54001">
    <property type="entry name" value="Cysteine proteinases"/>
    <property type="match status" value="1"/>
</dbReference>
<keyword evidence="2" id="KW-0645">Protease</keyword>
<feature type="domain" description="Transglutaminase-like" evidence="1">
    <location>
        <begin position="160"/>
        <end position="224"/>
    </location>
</feature>
<dbReference type="RefSeq" id="WP_093421503.1">
    <property type="nucleotide sequence ID" value="NZ_FOXA01000007.1"/>
</dbReference>
<name>A0A1I5QXB1_9RHOB</name>
<dbReference type="PANTHER" id="PTHR33490:SF6">
    <property type="entry name" value="SLL1049 PROTEIN"/>
    <property type="match status" value="1"/>
</dbReference>
<dbReference type="InterPro" id="IPR038765">
    <property type="entry name" value="Papain-like_cys_pep_sf"/>
</dbReference>
<dbReference type="Gene3D" id="3.10.620.30">
    <property type="match status" value="1"/>
</dbReference>
<dbReference type="OrthoDB" id="9804023at2"/>
<dbReference type="GO" id="GO:0008233">
    <property type="term" value="F:peptidase activity"/>
    <property type="evidence" value="ECO:0007669"/>
    <property type="project" value="UniProtKB-KW"/>
</dbReference>
<evidence type="ECO:0000259" key="1">
    <source>
        <dbReference type="SMART" id="SM00460"/>
    </source>
</evidence>
<dbReference type="AlphaFoldDB" id="A0A1I5QXB1"/>
<evidence type="ECO:0000313" key="2">
    <source>
        <dbReference type="EMBL" id="SFP50737.1"/>
    </source>
</evidence>
<dbReference type="InterPro" id="IPR013589">
    <property type="entry name" value="Bac_transglu_N"/>
</dbReference>
<dbReference type="Pfam" id="PF08379">
    <property type="entry name" value="Bact_transglu_N"/>
    <property type="match status" value="1"/>
</dbReference>
<keyword evidence="2" id="KW-0378">Hydrolase</keyword>
<dbReference type="STRING" id="441119.SAMN04488047_107155"/>
<accession>A0A1I5QXB1</accession>